<evidence type="ECO:0000313" key="2">
    <source>
        <dbReference type="EMBL" id="CAG9839621.1"/>
    </source>
</evidence>
<sequence length="275" mass="32647">MEFNFKFNAEDMILKKRTTRENIDLIKDWLETTKPKYVPLQIQEELIILFLLSCDNNTERTKGTIIAHFKMKKEAPEIFDGRDMYRDDIQKAFKTYRMISLPGRTAENYQILYLSLRDSDFRNFDLVPILKATYMLLDVEHDDNPPAGAIYLADMKGFGFMHVFKLRPDPIRKYMHYLGEGVPVQFKGVHFINGNYFLDKAMLLVKAFLKPELFNLLKIHQKGWNPSELFPKSSLPKELGGDLESEEELCNKTIELYKEKQTFWEKEEKWRHQYH</sequence>
<dbReference type="CDD" id="cd00170">
    <property type="entry name" value="SEC14"/>
    <property type="match status" value="1"/>
</dbReference>
<keyword evidence="3" id="KW-1185">Reference proteome</keyword>
<dbReference type="GO" id="GO:1902936">
    <property type="term" value="F:phosphatidylinositol bisphosphate binding"/>
    <property type="evidence" value="ECO:0007669"/>
    <property type="project" value="TreeGrafter"/>
</dbReference>
<dbReference type="SUPFAM" id="SSF52087">
    <property type="entry name" value="CRAL/TRIO domain"/>
    <property type="match status" value="1"/>
</dbReference>
<dbReference type="GO" id="GO:0016020">
    <property type="term" value="C:membrane"/>
    <property type="evidence" value="ECO:0007669"/>
    <property type="project" value="TreeGrafter"/>
</dbReference>
<dbReference type="OrthoDB" id="1434354at2759"/>
<organism evidence="2 3">
    <name type="scientific">Diabrotica balteata</name>
    <name type="common">Banded cucumber beetle</name>
    <dbReference type="NCBI Taxonomy" id="107213"/>
    <lineage>
        <taxon>Eukaryota</taxon>
        <taxon>Metazoa</taxon>
        <taxon>Ecdysozoa</taxon>
        <taxon>Arthropoda</taxon>
        <taxon>Hexapoda</taxon>
        <taxon>Insecta</taxon>
        <taxon>Pterygota</taxon>
        <taxon>Neoptera</taxon>
        <taxon>Endopterygota</taxon>
        <taxon>Coleoptera</taxon>
        <taxon>Polyphaga</taxon>
        <taxon>Cucujiformia</taxon>
        <taxon>Chrysomeloidea</taxon>
        <taxon>Chrysomelidae</taxon>
        <taxon>Galerucinae</taxon>
        <taxon>Diabroticina</taxon>
        <taxon>Diabroticites</taxon>
        <taxon>Diabrotica</taxon>
    </lineage>
</organism>
<dbReference type="Pfam" id="PF00650">
    <property type="entry name" value="CRAL_TRIO"/>
    <property type="match status" value="1"/>
</dbReference>
<dbReference type="EMBL" id="OU898283">
    <property type="protein sequence ID" value="CAG9839621.1"/>
    <property type="molecule type" value="Genomic_DNA"/>
</dbReference>
<feature type="domain" description="CRAL-TRIO" evidence="1">
    <location>
        <begin position="89"/>
        <end position="247"/>
    </location>
</feature>
<dbReference type="PROSITE" id="PS50191">
    <property type="entry name" value="CRAL_TRIO"/>
    <property type="match status" value="1"/>
</dbReference>
<dbReference type="InterPro" id="IPR036273">
    <property type="entry name" value="CRAL/TRIO_N_dom_sf"/>
</dbReference>
<proteinExistence type="predicted"/>
<dbReference type="InterPro" id="IPR036865">
    <property type="entry name" value="CRAL-TRIO_dom_sf"/>
</dbReference>
<gene>
    <name evidence="2" type="ORF">DIABBA_LOCUS12371</name>
</gene>
<dbReference type="SUPFAM" id="SSF46938">
    <property type="entry name" value="CRAL/TRIO N-terminal domain"/>
    <property type="match status" value="1"/>
</dbReference>
<dbReference type="InterPro" id="IPR001251">
    <property type="entry name" value="CRAL-TRIO_dom"/>
</dbReference>
<reference evidence="2" key="1">
    <citation type="submission" date="2022-01" db="EMBL/GenBank/DDBJ databases">
        <authorList>
            <person name="King R."/>
        </authorList>
    </citation>
    <scope>NUCLEOTIDE SEQUENCE</scope>
</reference>
<evidence type="ECO:0000313" key="3">
    <source>
        <dbReference type="Proteomes" id="UP001153709"/>
    </source>
</evidence>
<dbReference type="PANTHER" id="PTHR10174:SF213">
    <property type="entry name" value="CRAL-TRIO DOMAIN-CONTAINING PROTEIN"/>
    <property type="match status" value="1"/>
</dbReference>
<accession>A0A9N9XHH7</accession>
<name>A0A9N9XHH7_DIABA</name>
<dbReference type="AlphaFoldDB" id="A0A9N9XHH7"/>
<dbReference type="Proteomes" id="UP001153709">
    <property type="component" value="Chromosome 8"/>
</dbReference>
<dbReference type="Gene3D" id="3.40.525.10">
    <property type="entry name" value="CRAL-TRIO lipid binding domain"/>
    <property type="match status" value="1"/>
</dbReference>
<protein>
    <recommendedName>
        <fullName evidence="1">CRAL-TRIO domain-containing protein</fullName>
    </recommendedName>
</protein>
<evidence type="ECO:0000259" key="1">
    <source>
        <dbReference type="PROSITE" id="PS50191"/>
    </source>
</evidence>
<dbReference type="PANTHER" id="PTHR10174">
    <property type="entry name" value="ALPHA-TOCOPHEROL TRANSFER PROTEIN-RELATED"/>
    <property type="match status" value="1"/>
</dbReference>